<comment type="caution">
    <text evidence="2">The sequence shown here is derived from an EMBL/GenBank/DDBJ whole genome shotgun (WGS) entry which is preliminary data.</text>
</comment>
<dbReference type="Proteomes" id="UP000597507">
    <property type="component" value="Unassembled WGS sequence"/>
</dbReference>
<dbReference type="RefSeq" id="WP_188897338.1">
    <property type="nucleotide sequence ID" value="NZ_BMKS01000001.1"/>
</dbReference>
<name>A0A8J2Z7U2_9PROT</name>
<evidence type="ECO:0000313" key="2">
    <source>
        <dbReference type="EMBL" id="GGG16431.1"/>
    </source>
</evidence>
<accession>A0A8J2Z7U2</accession>
<dbReference type="EMBL" id="BMKS01000001">
    <property type="protein sequence ID" value="GGG16431.1"/>
    <property type="molecule type" value="Genomic_DNA"/>
</dbReference>
<feature type="compositionally biased region" description="Low complexity" evidence="1">
    <location>
        <begin position="197"/>
        <end position="213"/>
    </location>
</feature>
<evidence type="ECO:0000256" key="1">
    <source>
        <dbReference type="SAM" id="MobiDB-lite"/>
    </source>
</evidence>
<evidence type="ECO:0000313" key="3">
    <source>
        <dbReference type="Proteomes" id="UP000597507"/>
    </source>
</evidence>
<reference evidence="2 3" key="1">
    <citation type="journal article" date="2014" name="Int. J. Syst. Evol. Microbiol.">
        <title>Complete genome sequence of Corynebacterium casei LMG S-19264T (=DSM 44701T), isolated from a smear-ripened cheese.</title>
        <authorList>
            <consortium name="US DOE Joint Genome Institute (JGI-PGF)"/>
            <person name="Walter F."/>
            <person name="Albersmeier A."/>
            <person name="Kalinowski J."/>
            <person name="Ruckert C."/>
        </authorList>
    </citation>
    <scope>NUCLEOTIDE SEQUENCE [LARGE SCALE GENOMIC DNA]</scope>
    <source>
        <strain evidence="2 3">CGMCC 1.16330</strain>
    </source>
</reference>
<protein>
    <recommendedName>
        <fullName evidence="4">Cell division protein FtsL</fullName>
    </recommendedName>
</protein>
<dbReference type="AlphaFoldDB" id="A0A8J2Z7U2"/>
<proteinExistence type="predicted"/>
<keyword evidence="3" id="KW-1185">Reference proteome</keyword>
<organism evidence="2 3">
    <name type="scientific">Caldovatus sediminis</name>
    <dbReference type="NCBI Taxonomy" id="2041189"/>
    <lineage>
        <taxon>Bacteria</taxon>
        <taxon>Pseudomonadati</taxon>
        <taxon>Pseudomonadota</taxon>
        <taxon>Alphaproteobacteria</taxon>
        <taxon>Acetobacterales</taxon>
        <taxon>Roseomonadaceae</taxon>
        <taxon>Caldovatus</taxon>
    </lineage>
</organism>
<feature type="region of interest" description="Disordered" evidence="1">
    <location>
        <begin position="187"/>
        <end position="229"/>
    </location>
</feature>
<feature type="region of interest" description="Disordered" evidence="1">
    <location>
        <begin position="135"/>
        <end position="159"/>
    </location>
</feature>
<gene>
    <name evidence="2" type="ORF">GCM10010964_00930</name>
</gene>
<sequence>MIRPLTLVSLLAAGGAGLYLYQVKHSVSLLDRELRDLHRRIEAVREHTRVLHAEWALLNEPERLRQVAERYLSDLVPMAPAQFVRPQDLERRLPQPVAFAGAPAPFGSPLLAMPDAPAPGPEQAGAAVVVAAAPPSRPAGAGSDGGRTAPTAGAPGRAATETATVVAPLAAATVAMAAARGARAGEARPAAAPPPAAVGSVPAVPGAAAPARPRGGERPPRTAAEAPPAAVVPAAVSALGGAPSRALAPPVPFGAVGAAVAASFPPPAPPR</sequence>
<evidence type="ECO:0008006" key="4">
    <source>
        <dbReference type="Google" id="ProtNLM"/>
    </source>
</evidence>